<evidence type="ECO:0000256" key="4">
    <source>
        <dbReference type="ARBA" id="ARBA00022741"/>
    </source>
</evidence>
<sequence length="130" mass="14860">MWTPHAGYSSNSEMRREALKRLLDALEAIEAIERFIENCTLDHYLDNELIQSAVERKFEIIGEALKRALEADPSVLTIIPDLRRIIGTRNRIIHVYEAVDQLILWDSIQNDLPGLKSSLLTVLDKDPPIP</sequence>
<dbReference type="Pfam" id="PF01934">
    <property type="entry name" value="HepT-like"/>
    <property type="match status" value="1"/>
</dbReference>
<evidence type="ECO:0000313" key="6">
    <source>
        <dbReference type="EMBL" id="MEA5391787.1"/>
    </source>
</evidence>
<comment type="caution">
    <text evidence="6">The sequence shown here is derived from an EMBL/GenBank/DDBJ whole genome shotgun (WGS) entry which is preliminary data.</text>
</comment>
<keyword evidence="4" id="KW-0547">Nucleotide-binding</keyword>
<organism evidence="6 7">
    <name type="scientific">Cyanobium gracile UHCC 0139</name>
    <dbReference type="NCBI Taxonomy" id="3110308"/>
    <lineage>
        <taxon>Bacteria</taxon>
        <taxon>Bacillati</taxon>
        <taxon>Cyanobacteriota</taxon>
        <taxon>Cyanophyceae</taxon>
        <taxon>Synechococcales</taxon>
        <taxon>Prochlorococcaceae</taxon>
        <taxon>Cyanobium</taxon>
    </lineage>
</organism>
<keyword evidence="1" id="KW-0597">Phosphoprotein</keyword>
<keyword evidence="5" id="KW-0378">Hydrolase</keyword>
<dbReference type="PANTHER" id="PTHR34139:SF1">
    <property type="entry name" value="RNASE MJ1380-RELATED"/>
    <property type="match status" value="1"/>
</dbReference>
<evidence type="ECO:0000256" key="5">
    <source>
        <dbReference type="ARBA" id="ARBA00022801"/>
    </source>
</evidence>
<dbReference type="InterPro" id="IPR051813">
    <property type="entry name" value="HepT_RNase_toxin"/>
</dbReference>
<reference evidence="6 7" key="1">
    <citation type="submission" date="2023-12" db="EMBL/GenBank/DDBJ databases">
        <title>Baltic Sea Cyanobacteria.</title>
        <authorList>
            <person name="Delbaje E."/>
            <person name="Fewer D.P."/>
            <person name="Shishido T.K."/>
        </authorList>
    </citation>
    <scope>NUCLEOTIDE SEQUENCE [LARGE SCALE GENOMIC DNA]</scope>
    <source>
        <strain evidence="6 7">UHCC 0139</strain>
    </source>
</reference>
<keyword evidence="3" id="KW-0540">Nuclease</keyword>
<dbReference type="PANTHER" id="PTHR34139">
    <property type="entry name" value="UPF0331 PROTEIN MJ0127"/>
    <property type="match status" value="1"/>
</dbReference>
<proteinExistence type="predicted"/>
<evidence type="ECO:0000313" key="7">
    <source>
        <dbReference type="Proteomes" id="UP001304461"/>
    </source>
</evidence>
<evidence type="ECO:0000256" key="1">
    <source>
        <dbReference type="ARBA" id="ARBA00022553"/>
    </source>
</evidence>
<evidence type="ECO:0000256" key="3">
    <source>
        <dbReference type="ARBA" id="ARBA00022722"/>
    </source>
</evidence>
<gene>
    <name evidence="6" type="ORF">VB738_11020</name>
</gene>
<dbReference type="RefSeq" id="WP_323305775.1">
    <property type="nucleotide sequence ID" value="NZ_JAYGHX010000006.1"/>
</dbReference>
<dbReference type="Proteomes" id="UP001304461">
    <property type="component" value="Unassembled WGS sequence"/>
</dbReference>
<accession>A0ABU5RVI5</accession>
<evidence type="ECO:0000256" key="2">
    <source>
        <dbReference type="ARBA" id="ARBA00022649"/>
    </source>
</evidence>
<dbReference type="InterPro" id="IPR008201">
    <property type="entry name" value="HepT-like"/>
</dbReference>
<keyword evidence="2" id="KW-1277">Toxin-antitoxin system</keyword>
<dbReference type="EMBL" id="JAYGHX010000006">
    <property type="protein sequence ID" value="MEA5391787.1"/>
    <property type="molecule type" value="Genomic_DNA"/>
</dbReference>
<protein>
    <submittedName>
        <fullName evidence="6">HepT-like ribonuclease domain-containing protein</fullName>
    </submittedName>
</protein>
<name>A0ABU5RVI5_9CYAN</name>
<keyword evidence="7" id="KW-1185">Reference proteome</keyword>